<protein>
    <submittedName>
        <fullName evidence="1">Uncharacterized protein</fullName>
    </submittedName>
</protein>
<comment type="caution">
    <text evidence="1">The sequence shown here is derived from an EMBL/GenBank/DDBJ whole genome shotgun (WGS) entry which is preliminary data.</text>
</comment>
<sequence>MKKKGKDRKSGRGEKEFGGIWERPDLSKVKTSIVSVFYDFYYYATVSSSGIQCSFWALFFSLPLRFQGSKGTLSGSIFRTPGHSNIQLLPITIKYSPHQSRLLSSIPYFSSSSIEHEVLTNFNVRRVDKPRHNHLILSLPCLNLGSSGWDLTESAK</sequence>
<dbReference type="EMBL" id="JAAIUW010000009">
    <property type="protein sequence ID" value="KAF7814570.1"/>
    <property type="molecule type" value="Genomic_DNA"/>
</dbReference>
<reference evidence="1" key="1">
    <citation type="submission" date="2020-09" db="EMBL/GenBank/DDBJ databases">
        <title>Genome-Enabled Discovery of Anthraquinone Biosynthesis in Senna tora.</title>
        <authorList>
            <person name="Kang S.-H."/>
            <person name="Pandey R.P."/>
            <person name="Lee C.-M."/>
            <person name="Sim J.-S."/>
            <person name="Jeong J.-T."/>
            <person name="Choi B.-S."/>
            <person name="Jung M."/>
            <person name="Ginzburg D."/>
            <person name="Zhao K."/>
            <person name="Won S.Y."/>
            <person name="Oh T.-J."/>
            <person name="Yu Y."/>
            <person name="Kim N.-H."/>
            <person name="Lee O.R."/>
            <person name="Lee T.-H."/>
            <person name="Bashyal P."/>
            <person name="Kim T.-S."/>
            <person name="Lee W.-H."/>
            <person name="Kawkins C."/>
            <person name="Kim C.-K."/>
            <person name="Kim J.S."/>
            <person name="Ahn B.O."/>
            <person name="Rhee S.Y."/>
            <person name="Sohng J.K."/>
        </authorList>
    </citation>
    <scope>NUCLEOTIDE SEQUENCE</scope>
    <source>
        <tissue evidence="1">Leaf</tissue>
    </source>
</reference>
<dbReference type="Proteomes" id="UP000634136">
    <property type="component" value="Unassembled WGS sequence"/>
</dbReference>
<dbReference type="AlphaFoldDB" id="A0A834T2W6"/>
<name>A0A834T2W6_9FABA</name>
<keyword evidence="2" id="KW-1185">Reference proteome</keyword>
<evidence type="ECO:0000313" key="2">
    <source>
        <dbReference type="Proteomes" id="UP000634136"/>
    </source>
</evidence>
<accession>A0A834T2W6</accession>
<proteinExistence type="predicted"/>
<evidence type="ECO:0000313" key="1">
    <source>
        <dbReference type="EMBL" id="KAF7814570.1"/>
    </source>
</evidence>
<gene>
    <name evidence="1" type="ORF">G2W53_028539</name>
</gene>
<organism evidence="1 2">
    <name type="scientific">Senna tora</name>
    <dbReference type="NCBI Taxonomy" id="362788"/>
    <lineage>
        <taxon>Eukaryota</taxon>
        <taxon>Viridiplantae</taxon>
        <taxon>Streptophyta</taxon>
        <taxon>Embryophyta</taxon>
        <taxon>Tracheophyta</taxon>
        <taxon>Spermatophyta</taxon>
        <taxon>Magnoliopsida</taxon>
        <taxon>eudicotyledons</taxon>
        <taxon>Gunneridae</taxon>
        <taxon>Pentapetalae</taxon>
        <taxon>rosids</taxon>
        <taxon>fabids</taxon>
        <taxon>Fabales</taxon>
        <taxon>Fabaceae</taxon>
        <taxon>Caesalpinioideae</taxon>
        <taxon>Cassia clade</taxon>
        <taxon>Senna</taxon>
    </lineage>
</organism>